<dbReference type="PANTHER" id="PTHR13887:SF41">
    <property type="entry name" value="THIOREDOXIN SUPERFAMILY PROTEIN"/>
    <property type="match status" value="1"/>
</dbReference>
<dbReference type="Gene3D" id="3.40.30.10">
    <property type="entry name" value="Glutaredoxin"/>
    <property type="match status" value="1"/>
</dbReference>
<evidence type="ECO:0000313" key="3">
    <source>
        <dbReference type="Proteomes" id="UP000316621"/>
    </source>
</evidence>
<sequence>MMMVTTGGLLKVLEDMDRRWISILLEIDYDEQGCLMANTSGKKLIKIDVSSDTVCPWCFVGKKNLDKAIESSKDQFDFEVRWHPYMLNPSAPKEGVLKRDFYREKFGPRVQQIEVFRGIGFNYDMSGFTGNTLDNHRLITFAGHQGLEKQHVLVEELGLGYFTQGRYVGDRGLHQMEFDILSHFCAHLDGVIQMEVQERQPLLIFNLKESFVYISVQELKMEIWTGGFIEEPVCVDFKGANSGLSTLFSYLRKDSEAS</sequence>
<dbReference type="Proteomes" id="UP000316621">
    <property type="component" value="Chromosome 7"/>
</dbReference>
<dbReference type="EMBL" id="CM010721">
    <property type="protein sequence ID" value="RZC68955.1"/>
    <property type="molecule type" value="Genomic_DNA"/>
</dbReference>
<evidence type="ECO:0000313" key="2">
    <source>
        <dbReference type="EMBL" id="RZC68955.1"/>
    </source>
</evidence>
<dbReference type="CDD" id="cd03024">
    <property type="entry name" value="DsbA_FrnE"/>
    <property type="match status" value="1"/>
</dbReference>
<dbReference type="SUPFAM" id="SSF52833">
    <property type="entry name" value="Thioredoxin-like"/>
    <property type="match status" value="1"/>
</dbReference>
<dbReference type="Gramene" id="RZC68955">
    <property type="protein sequence ID" value="RZC68955"/>
    <property type="gene ID" value="C5167_032039"/>
</dbReference>
<dbReference type="Pfam" id="PF01323">
    <property type="entry name" value="DSBA"/>
    <property type="match status" value="1"/>
</dbReference>
<accession>A0A4Y7KAG0</accession>
<feature type="domain" description="DSBA-like thioredoxin" evidence="1">
    <location>
        <begin position="47"/>
        <end position="172"/>
    </location>
</feature>
<dbReference type="AlphaFoldDB" id="A0A4Y7KAG0"/>
<dbReference type="InterPro" id="IPR001853">
    <property type="entry name" value="DSBA-like_thioredoxin_dom"/>
</dbReference>
<protein>
    <recommendedName>
        <fullName evidence="1">DSBA-like thioredoxin domain-containing protein</fullName>
    </recommendedName>
</protein>
<keyword evidence="3" id="KW-1185">Reference proteome</keyword>
<name>A0A4Y7KAG0_PAPSO</name>
<dbReference type="GO" id="GO:0016491">
    <property type="term" value="F:oxidoreductase activity"/>
    <property type="evidence" value="ECO:0007669"/>
    <property type="project" value="InterPro"/>
</dbReference>
<evidence type="ECO:0000259" key="1">
    <source>
        <dbReference type="Pfam" id="PF01323"/>
    </source>
</evidence>
<proteinExistence type="predicted"/>
<gene>
    <name evidence="2" type="ORF">C5167_032039</name>
</gene>
<dbReference type="PANTHER" id="PTHR13887">
    <property type="entry name" value="GLUTATHIONE S-TRANSFERASE KAPPA"/>
    <property type="match status" value="1"/>
</dbReference>
<reference evidence="2 3" key="1">
    <citation type="journal article" date="2018" name="Science">
        <title>The opium poppy genome and morphinan production.</title>
        <authorList>
            <person name="Guo L."/>
            <person name="Winzer T."/>
            <person name="Yang X."/>
            <person name="Li Y."/>
            <person name="Ning Z."/>
            <person name="He Z."/>
            <person name="Teodor R."/>
            <person name="Lu Y."/>
            <person name="Bowser T.A."/>
            <person name="Graham I.A."/>
            <person name="Ye K."/>
        </authorList>
    </citation>
    <scope>NUCLEOTIDE SEQUENCE [LARGE SCALE GENOMIC DNA]</scope>
    <source>
        <strain evidence="3">cv. HN1</strain>
        <tissue evidence="2">Leaves</tissue>
    </source>
</reference>
<dbReference type="InterPro" id="IPR036249">
    <property type="entry name" value="Thioredoxin-like_sf"/>
</dbReference>
<dbReference type="STRING" id="3469.A0A4Y7KAG0"/>
<organism evidence="2 3">
    <name type="scientific">Papaver somniferum</name>
    <name type="common">Opium poppy</name>
    <dbReference type="NCBI Taxonomy" id="3469"/>
    <lineage>
        <taxon>Eukaryota</taxon>
        <taxon>Viridiplantae</taxon>
        <taxon>Streptophyta</taxon>
        <taxon>Embryophyta</taxon>
        <taxon>Tracheophyta</taxon>
        <taxon>Spermatophyta</taxon>
        <taxon>Magnoliopsida</taxon>
        <taxon>Ranunculales</taxon>
        <taxon>Papaveraceae</taxon>
        <taxon>Papaveroideae</taxon>
        <taxon>Papaver</taxon>
    </lineage>
</organism>